<gene>
    <name evidence="1" type="ORF">F0475_05820</name>
</gene>
<comment type="caution">
    <text evidence="1">The sequence shown here is derived from an EMBL/GenBank/DDBJ whole genome shotgun (WGS) entry which is preliminary data.</text>
</comment>
<reference evidence="1 2" key="1">
    <citation type="submission" date="2019-09" db="EMBL/GenBank/DDBJ databases">
        <title>Prevotella A2879 sp. nov., isolated from an abscess of a patient.</title>
        <authorList>
            <person name="Buhl M."/>
            <person name="Oberhettinger P."/>
        </authorList>
    </citation>
    <scope>NUCLEOTIDE SEQUENCE [LARGE SCALE GENOMIC DNA]</scope>
    <source>
        <strain evidence="1 2">A2879</strain>
    </source>
</reference>
<protein>
    <submittedName>
        <fullName evidence="1">Uncharacterized protein</fullName>
    </submittedName>
</protein>
<name>A0A7C9HFV8_9BACT</name>
<keyword evidence="2" id="KW-1185">Reference proteome</keyword>
<dbReference type="EMBL" id="VVIQ01000004">
    <property type="protein sequence ID" value="MUL27826.1"/>
    <property type="molecule type" value="Genomic_DNA"/>
</dbReference>
<organism evidence="1 2">
    <name type="scientific">Prevotella vespertina</name>
    <dbReference type="NCBI Taxonomy" id="2608404"/>
    <lineage>
        <taxon>Bacteria</taxon>
        <taxon>Pseudomonadati</taxon>
        <taxon>Bacteroidota</taxon>
        <taxon>Bacteroidia</taxon>
        <taxon>Bacteroidales</taxon>
        <taxon>Prevotellaceae</taxon>
        <taxon>Prevotella</taxon>
    </lineage>
</organism>
<evidence type="ECO:0000313" key="2">
    <source>
        <dbReference type="Proteomes" id="UP000482295"/>
    </source>
</evidence>
<accession>A0A7C9HFV8</accession>
<proteinExistence type="predicted"/>
<sequence>MDGKRGFRHSKESLPSWQGEALFLTKKRPSRMEKSVSLNSEIREVICLVSIIYYANITCDRLTCYQCVQ</sequence>
<dbReference type="AlphaFoldDB" id="A0A7C9HFV8"/>
<dbReference type="Proteomes" id="UP000482295">
    <property type="component" value="Unassembled WGS sequence"/>
</dbReference>
<evidence type="ECO:0000313" key="1">
    <source>
        <dbReference type="EMBL" id="MUL27826.1"/>
    </source>
</evidence>